<dbReference type="GO" id="GO:0008237">
    <property type="term" value="F:metallopeptidase activity"/>
    <property type="evidence" value="ECO:0007669"/>
    <property type="project" value="UniProtKB-KW"/>
</dbReference>
<dbReference type="InterPro" id="IPR012548">
    <property type="entry name" value="MATCAP"/>
</dbReference>
<dbReference type="PANTHER" id="PTHR31817:SF0">
    <property type="entry name" value="CHROMOSOME UNDETERMINED SCAFFOLD_67, WHOLE GENOME SHOTGUN SEQUENCE"/>
    <property type="match status" value="1"/>
</dbReference>
<dbReference type="EMBL" id="MGDD01000100">
    <property type="protein sequence ID" value="OGL47054.1"/>
    <property type="molecule type" value="Genomic_DNA"/>
</dbReference>
<comment type="cofactor">
    <cofactor evidence="1">
        <name>Zn(2+)</name>
        <dbReference type="ChEBI" id="CHEBI:29105"/>
    </cofactor>
</comment>
<accession>A0A1F7S1D0</accession>
<dbReference type="GO" id="GO:0080164">
    <property type="term" value="P:regulation of nitric oxide metabolic process"/>
    <property type="evidence" value="ECO:0007669"/>
    <property type="project" value="TreeGrafter"/>
</dbReference>
<keyword evidence="4" id="KW-0482">Metalloprotease</keyword>
<gene>
    <name evidence="5" type="ORF">A2161_20075</name>
</gene>
<reference evidence="5 6" key="1">
    <citation type="journal article" date="2016" name="Nat. Commun.">
        <title>Thousands of microbial genomes shed light on interconnected biogeochemical processes in an aquifer system.</title>
        <authorList>
            <person name="Anantharaman K."/>
            <person name="Brown C.T."/>
            <person name="Hug L.A."/>
            <person name="Sharon I."/>
            <person name="Castelle C.J."/>
            <person name="Probst A.J."/>
            <person name="Thomas B.C."/>
            <person name="Singh A."/>
            <person name="Wilkins M.J."/>
            <person name="Karaoz U."/>
            <person name="Brodie E.L."/>
            <person name="Williams K.H."/>
            <person name="Hubbard S.S."/>
            <person name="Banfield J.F."/>
        </authorList>
    </citation>
    <scope>NUCLEOTIDE SEQUENCE [LARGE SCALE GENOMIC DNA]</scope>
</reference>
<dbReference type="SMART" id="SM01154">
    <property type="entry name" value="DUF1704"/>
    <property type="match status" value="1"/>
</dbReference>
<name>A0A1F7S1D0_9BACT</name>
<keyword evidence="2" id="KW-0645">Protease</keyword>
<dbReference type="AlphaFoldDB" id="A0A1F7S1D0"/>
<comment type="caution">
    <text evidence="5">The sequence shown here is derived from an EMBL/GenBank/DDBJ whole genome shotgun (WGS) entry which is preliminary data.</text>
</comment>
<evidence type="ECO:0000313" key="5">
    <source>
        <dbReference type="EMBL" id="OGL47054.1"/>
    </source>
</evidence>
<dbReference type="Proteomes" id="UP000179266">
    <property type="component" value="Unassembled WGS sequence"/>
</dbReference>
<keyword evidence="3" id="KW-0378">Hydrolase</keyword>
<sequence>MKIQEKRWQELDTYYMELQGDIDLDNYLSPANRAQELEIFREKVLSGHMYNPQFIYDPVPDVRENELKKYLKGLNLKNPVEKIYADAVRYRLDEINAAREHTGETVTNLTTMMFGKPDQTLLEIAVKNLKTGKGDQRAYNGQQEGKIYNAQELAQLCRDAMTGYGFNWKVVVKPEMGNKAAVDNIIREFWIRADVKFHESLVKMMIVHEIGTHILRSENGYAQPLKIFGTGLPSYQFTEEGLAEYAEEQCGVLMDSTVYRISGRVIGVNKALEGSFWETYCSVKDYFDLDMAFDIAQRAKLGIADTNQPGAYTKDYTYLAGLIKVREFFNTAAKSQTDALFAGKLGFQHLETVQSLQKAGYLKKPKAYPEWWS</sequence>
<evidence type="ECO:0000256" key="4">
    <source>
        <dbReference type="ARBA" id="ARBA00023049"/>
    </source>
</evidence>
<evidence type="ECO:0000256" key="3">
    <source>
        <dbReference type="ARBA" id="ARBA00022801"/>
    </source>
</evidence>
<evidence type="ECO:0008006" key="7">
    <source>
        <dbReference type="Google" id="ProtNLM"/>
    </source>
</evidence>
<evidence type="ECO:0000256" key="2">
    <source>
        <dbReference type="ARBA" id="ARBA00022670"/>
    </source>
</evidence>
<dbReference type="GO" id="GO:0006508">
    <property type="term" value="P:proteolysis"/>
    <property type="evidence" value="ECO:0007669"/>
    <property type="project" value="UniProtKB-KW"/>
</dbReference>
<organism evidence="5 6">
    <name type="scientific">Candidatus Schekmanbacteria bacterium RBG_13_48_7</name>
    <dbReference type="NCBI Taxonomy" id="1817878"/>
    <lineage>
        <taxon>Bacteria</taxon>
        <taxon>Candidatus Schekmaniibacteriota</taxon>
    </lineage>
</organism>
<dbReference type="Pfam" id="PF08014">
    <property type="entry name" value="MATCAP"/>
    <property type="match status" value="1"/>
</dbReference>
<evidence type="ECO:0000313" key="6">
    <source>
        <dbReference type="Proteomes" id="UP000179266"/>
    </source>
</evidence>
<dbReference type="PANTHER" id="PTHR31817">
    <property type="match status" value="1"/>
</dbReference>
<proteinExistence type="predicted"/>
<evidence type="ECO:0000256" key="1">
    <source>
        <dbReference type="ARBA" id="ARBA00001947"/>
    </source>
</evidence>
<protein>
    <recommendedName>
        <fullName evidence="7">DUF1704 domain-containing protein</fullName>
    </recommendedName>
</protein>